<dbReference type="Gene3D" id="3.30.565.10">
    <property type="entry name" value="Histidine kinase-like ATPase, C-terminal domain"/>
    <property type="match status" value="1"/>
</dbReference>
<dbReference type="Proteomes" id="UP000030111">
    <property type="component" value="Unassembled WGS sequence"/>
</dbReference>
<dbReference type="PANTHER" id="PTHR45436">
    <property type="entry name" value="SENSOR HISTIDINE KINASE YKOH"/>
    <property type="match status" value="1"/>
</dbReference>
<name>A0A0A2MN43_9FLAO</name>
<dbReference type="InterPro" id="IPR005467">
    <property type="entry name" value="His_kinase_dom"/>
</dbReference>
<reference evidence="10 11" key="1">
    <citation type="submission" date="2013-09" db="EMBL/GenBank/DDBJ databases">
        <authorList>
            <person name="Zeng Z."/>
            <person name="Chen C."/>
        </authorList>
    </citation>
    <scope>NUCLEOTIDE SEQUENCE [LARGE SCALE GENOMIC DNA]</scope>
    <source>
        <strain evidence="10 11">WB 4.1-42</strain>
    </source>
</reference>
<keyword evidence="6" id="KW-0418">Kinase</keyword>
<keyword evidence="11" id="KW-1185">Reference proteome</keyword>
<evidence type="ECO:0000313" key="10">
    <source>
        <dbReference type="EMBL" id="KGO92903.1"/>
    </source>
</evidence>
<dbReference type="OrthoDB" id="1522504at2"/>
<dbReference type="Gene3D" id="1.10.287.130">
    <property type="match status" value="1"/>
</dbReference>
<dbReference type="SMART" id="SM00387">
    <property type="entry name" value="HATPase_c"/>
    <property type="match status" value="1"/>
</dbReference>
<feature type="transmembrane region" description="Helical" evidence="8">
    <location>
        <begin position="145"/>
        <end position="163"/>
    </location>
</feature>
<dbReference type="EMBL" id="JRLY01000007">
    <property type="protein sequence ID" value="KGO92903.1"/>
    <property type="molecule type" value="Genomic_DNA"/>
</dbReference>
<evidence type="ECO:0000256" key="8">
    <source>
        <dbReference type="SAM" id="Phobius"/>
    </source>
</evidence>
<dbReference type="GO" id="GO:0005886">
    <property type="term" value="C:plasma membrane"/>
    <property type="evidence" value="ECO:0007669"/>
    <property type="project" value="TreeGrafter"/>
</dbReference>
<protein>
    <recommendedName>
        <fullName evidence="2">histidine kinase</fullName>
        <ecNumber evidence="2">2.7.13.3</ecNumber>
    </recommendedName>
</protein>
<evidence type="ECO:0000256" key="1">
    <source>
        <dbReference type="ARBA" id="ARBA00000085"/>
    </source>
</evidence>
<dbReference type="PROSITE" id="PS50109">
    <property type="entry name" value="HIS_KIN"/>
    <property type="match status" value="1"/>
</dbReference>
<dbReference type="eggNOG" id="COG0642">
    <property type="taxonomic scope" value="Bacteria"/>
</dbReference>
<dbReference type="RefSeq" id="WP_026993064.1">
    <property type="nucleotide sequence ID" value="NZ_JRLY01000007.1"/>
</dbReference>
<evidence type="ECO:0000256" key="4">
    <source>
        <dbReference type="ARBA" id="ARBA00022679"/>
    </source>
</evidence>
<comment type="caution">
    <text evidence="10">The sequence shown here is derived from an EMBL/GenBank/DDBJ whole genome shotgun (WGS) entry which is preliminary data.</text>
</comment>
<proteinExistence type="predicted"/>
<evidence type="ECO:0000256" key="5">
    <source>
        <dbReference type="ARBA" id="ARBA00022692"/>
    </source>
</evidence>
<dbReference type="InterPro" id="IPR003594">
    <property type="entry name" value="HATPase_dom"/>
</dbReference>
<dbReference type="CDD" id="cd00082">
    <property type="entry name" value="HisKA"/>
    <property type="match status" value="1"/>
</dbReference>
<organism evidence="10 11">
    <name type="scientific">Flavobacterium subsaxonicum WB 4.1-42 = DSM 21790</name>
    <dbReference type="NCBI Taxonomy" id="1121898"/>
    <lineage>
        <taxon>Bacteria</taxon>
        <taxon>Pseudomonadati</taxon>
        <taxon>Bacteroidota</taxon>
        <taxon>Flavobacteriia</taxon>
        <taxon>Flavobacteriales</taxon>
        <taxon>Flavobacteriaceae</taxon>
        <taxon>Flavobacterium</taxon>
    </lineage>
</organism>
<dbReference type="EC" id="2.7.13.3" evidence="2"/>
<feature type="domain" description="Histidine kinase" evidence="9">
    <location>
        <begin position="230"/>
        <end position="434"/>
    </location>
</feature>
<comment type="catalytic activity">
    <reaction evidence="1">
        <text>ATP + protein L-histidine = ADP + protein N-phospho-L-histidine.</text>
        <dbReference type="EC" id="2.7.13.3"/>
    </reaction>
</comment>
<dbReference type="STRING" id="1121898.GCA_000422725_02742"/>
<keyword evidence="8" id="KW-0472">Membrane</keyword>
<feature type="transmembrane region" description="Helical" evidence="8">
    <location>
        <begin position="20"/>
        <end position="40"/>
    </location>
</feature>
<gene>
    <name evidence="10" type="ORF">Q766_09715</name>
</gene>
<evidence type="ECO:0000259" key="9">
    <source>
        <dbReference type="PROSITE" id="PS50109"/>
    </source>
</evidence>
<evidence type="ECO:0000256" key="2">
    <source>
        <dbReference type="ARBA" id="ARBA00012438"/>
    </source>
</evidence>
<dbReference type="SUPFAM" id="SSF47384">
    <property type="entry name" value="Homodimeric domain of signal transducing histidine kinase"/>
    <property type="match status" value="1"/>
</dbReference>
<dbReference type="GO" id="GO:0000155">
    <property type="term" value="F:phosphorelay sensor kinase activity"/>
    <property type="evidence" value="ECO:0007669"/>
    <property type="project" value="InterPro"/>
</dbReference>
<evidence type="ECO:0000256" key="7">
    <source>
        <dbReference type="ARBA" id="ARBA00022989"/>
    </source>
</evidence>
<dbReference type="SMART" id="SM00388">
    <property type="entry name" value="HisKA"/>
    <property type="match status" value="1"/>
</dbReference>
<keyword evidence="3" id="KW-0597">Phosphoprotein</keyword>
<dbReference type="InterPro" id="IPR036097">
    <property type="entry name" value="HisK_dim/P_sf"/>
</dbReference>
<dbReference type="InterPro" id="IPR036890">
    <property type="entry name" value="HATPase_C_sf"/>
</dbReference>
<keyword evidence="5 8" id="KW-0812">Transmembrane</keyword>
<evidence type="ECO:0000256" key="3">
    <source>
        <dbReference type="ARBA" id="ARBA00022553"/>
    </source>
</evidence>
<dbReference type="Pfam" id="PF00512">
    <property type="entry name" value="HisKA"/>
    <property type="match status" value="1"/>
</dbReference>
<keyword evidence="7 8" id="KW-1133">Transmembrane helix</keyword>
<evidence type="ECO:0000313" key="11">
    <source>
        <dbReference type="Proteomes" id="UP000030111"/>
    </source>
</evidence>
<dbReference type="PANTHER" id="PTHR45436:SF5">
    <property type="entry name" value="SENSOR HISTIDINE KINASE TRCS"/>
    <property type="match status" value="1"/>
</dbReference>
<keyword evidence="4" id="KW-0808">Transferase</keyword>
<dbReference type="InterPro" id="IPR050428">
    <property type="entry name" value="TCS_sensor_his_kinase"/>
</dbReference>
<evidence type="ECO:0000256" key="6">
    <source>
        <dbReference type="ARBA" id="ARBA00022777"/>
    </source>
</evidence>
<dbReference type="InterPro" id="IPR003661">
    <property type="entry name" value="HisK_dim/P_dom"/>
</dbReference>
<dbReference type="AlphaFoldDB" id="A0A0A2MN43"/>
<dbReference type="SUPFAM" id="SSF55874">
    <property type="entry name" value="ATPase domain of HSP90 chaperone/DNA topoisomerase II/histidine kinase"/>
    <property type="match status" value="1"/>
</dbReference>
<sequence length="434" mass="49237">MSSIQPSKKSVSLQYYTLRYLIVALLVIIAVWAGLFYAVILDEVYDNIDDGLKNSKILIEREAYAHPELFNTPEFGINQFKIQPLPKGTYDFSDKFTSTFEFMEYDDDDEPIRLLETVFNDPQGNPYKLTIRASMVEEDELLEDLLTALVALYIMLVISIALLNRYILRKVWKSFYELLGNLKSYKLGTGRNFTAPDSPVSEFKVLGNELEDLLKRSEAIYSSQKQFIENASHELQTPLAISLNKLELFAENNNLPDEQMMEIGKVSDTLNRLVRLNKSLLLLSKIENRQYADEDAVNFNTLITQLAEDFEDLAEFREIKINVVAQGDLSFNMNKGLALTLVTNLLKNALVHNHAGGVVNIVINQNSLSVQNTGANAPLDERKVFDRFYRSSTNEQSTGLGLSIVWSIANSYKLAVNYSFNGNHAFTITFPTKK</sequence>
<accession>A0A0A2MN43</accession>
<dbReference type="Pfam" id="PF02518">
    <property type="entry name" value="HATPase_c"/>
    <property type="match status" value="1"/>
</dbReference>